<organism evidence="3">
    <name type="scientific">hydrothermal vent metagenome</name>
    <dbReference type="NCBI Taxonomy" id="652676"/>
    <lineage>
        <taxon>unclassified sequences</taxon>
        <taxon>metagenomes</taxon>
        <taxon>ecological metagenomes</taxon>
    </lineage>
</organism>
<dbReference type="NCBIfam" id="TIGR00229">
    <property type="entry name" value="sensory_box"/>
    <property type="match status" value="1"/>
</dbReference>
<dbReference type="Gene3D" id="3.30.450.20">
    <property type="entry name" value="PAS domain"/>
    <property type="match status" value="1"/>
</dbReference>
<evidence type="ECO:0000259" key="2">
    <source>
        <dbReference type="PROSITE" id="PS50113"/>
    </source>
</evidence>
<reference evidence="3" key="1">
    <citation type="submission" date="2016-10" db="EMBL/GenBank/DDBJ databases">
        <authorList>
            <person name="de Groot N.N."/>
        </authorList>
    </citation>
    <scope>NUCLEOTIDE SEQUENCE</scope>
</reference>
<dbReference type="InterPro" id="IPR013767">
    <property type="entry name" value="PAS_fold"/>
</dbReference>
<protein>
    <submittedName>
        <fullName evidence="3">Methyl-accepting chemotaxis protein</fullName>
    </submittedName>
</protein>
<dbReference type="InterPro" id="IPR001610">
    <property type="entry name" value="PAC"/>
</dbReference>
<proteinExistence type="predicted"/>
<dbReference type="AlphaFoldDB" id="A0A1W1D1H3"/>
<dbReference type="InterPro" id="IPR000700">
    <property type="entry name" value="PAS-assoc_C"/>
</dbReference>
<gene>
    <name evidence="3" type="ORF">MNB_SM-3-1381</name>
</gene>
<dbReference type="PROSITE" id="PS50112">
    <property type="entry name" value="PAS"/>
    <property type="match status" value="1"/>
</dbReference>
<dbReference type="GO" id="GO:0006355">
    <property type="term" value="P:regulation of DNA-templated transcription"/>
    <property type="evidence" value="ECO:0007669"/>
    <property type="project" value="InterPro"/>
</dbReference>
<dbReference type="PANTHER" id="PTHR44757:SF2">
    <property type="entry name" value="BIOFILM ARCHITECTURE MAINTENANCE PROTEIN MBAA"/>
    <property type="match status" value="1"/>
</dbReference>
<dbReference type="InterPro" id="IPR052155">
    <property type="entry name" value="Biofilm_reg_signaling"/>
</dbReference>
<dbReference type="EMBL" id="FPHP01000001">
    <property type="protein sequence ID" value="SFV74469.1"/>
    <property type="molecule type" value="Genomic_DNA"/>
</dbReference>
<dbReference type="PROSITE" id="PS50113">
    <property type="entry name" value="PAC"/>
    <property type="match status" value="1"/>
</dbReference>
<evidence type="ECO:0000313" key="3">
    <source>
        <dbReference type="EMBL" id="SFV74469.1"/>
    </source>
</evidence>
<evidence type="ECO:0000259" key="1">
    <source>
        <dbReference type="PROSITE" id="PS50112"/>
    </source>
</evidence>
<dbReference type="PANTHER" id="PTHR44757">
    <property type="entry name" value="DIGUANYLATE CYCLASE DGCP"/>
    <property type="match status" value="1"/>
</dbReference>
<dbReference type="InterPro" id="IPR035965">
    <property type="entry name" value="PAS-like_dom_sf"/>
</dbReference>
<feature type="domain" description="PAS" evidence="1">
    <location>
        <begin position="23"/>
        <end position="74"/>
    </location>
</feature>
<feature type="domain" description="PAC" evidence="2">
    <location>
        <begin position="75"/>
        <end position="129"/>
    </location>
</feature>
<name>A0A1W1D1H3_9ZZZZ</name>
<dbReference type="SUPFAM" id="SSF55785">
    <property type="entry name" value="PYP-like sensor domain (PAS domain)"/>
    <property type="match status" value="1"/>
</dbReference>
<dbReference type="CDD" id="cd00130">
    <property type="entry name" value="PAS"/>
    <property type="match status" value="1"/>
</dbReference>
<dbReference type="SMART" id="SM00091">
    <property type="entry name" value="PAS"/>
    <property type="match status" value="1"/>
</dbReference>
<dbReference type="Pfam" id="PF00989">
    <property type="entry name" value="PAS"/>
    <property type="match status" value="1"/>
</dbReference>
<accession>A0A1W1D1H3</accession>
<sequence>MEKVVPIDEEYEYEGKIAICQTDLEGNITYVNKKFCEISGYEASELIGQNINILKHEKMPELVQEKVWKTIQDGQSWHGLYINLRKDGRYYWVDTEITQVKDDDGNIIGYISVGKPASPQDIQETKEQYEKMLDVQW</sequence>
<dbReference type="SMART" id="SM00086">
    <property type="entry name" value="PAC"/>
    <property type="match status" value="1"/>
</dbReference>
<dbReference type="InterPro" id="IPR000014">
    <property type="entry name" value="PAS"/>
</dbReference>